<dbReference type="EMBL" id="MU394282">
    <property type="protein sequence ID" value="KAI6093002.1"/>
    <property type="molecule type" value="Genomic_DNA"/>
</dbReference>
<name>A0ACC0DJJ2_9PEZI</name>
<protein>
    <submittedName>
        <fullName evidence="1">DNA glycosylase</fullName>
    </submittedName>
</protein>
<reference evidence="1 2" key="1">
    <citation type="journal article" date="2022" name="New Phytol.">
        <title>Ecological generalism drives hyperdiversity of secondary metabolite gene clusters in xylarialean endophytes.</title>
        <authorList>
            <person name="Franco M.E.E."/>
            <person name="Wisecaver J.H."/>
            <person name="Arnold A.E."/>
            <person name="Ju Y.M."/>
            <person name="Slot J.C."/>
            <person name="Ahrendt S."/>
            <person name="Moore L.P."/>
            <person name="Eastman K.E."/>
            <person name="Scott K."/>
            <person name="Konkel Z."/>
            <person name="Mondo S.J."/>
            <person name="Kuo A."/>
            <person name="Hayes R.D."/>
            <person name="Haridas S."/>
            <person name="Andreopoulos B."/>
            <person name="Riley R."/>
            <person name="LaButti K."/>
            <person name="Pangilinan J."/>
            <person name="Lipzen A."/>
            <person name="Amirebrahimi M."/>
            <person name="Yan J."/>
            <person name="Adam C."/>
            <person name="Keymanesh K."/>
            <person name="Ng V."/>
            <person name="Louie K."/>
            <person name="Northen T."/>
            <person name="Drula E."/>
            <person name="Henrissat B."/>
            <person name="Hsieh H.M."/>
            <person name="Youens-Clark K."/>
            <person name="Lutzoni F."/>
            <person name="Miadlikowska J."/>
            <person name="Eastwood D.C."/>
            <person name="Hamelin R.C."/>
            <person name="Grigoriev I.V."/>
            <person name="U'Ren J.M."/>
        </authorList>
    </citation>
    <scope>NUCLEOTIDE SEQUENCE [LARGE SCALE GENOMIC DNA]</scope>
    <source>
        <strain evidence="1 2">ER1909</strain>
    </source>
</reference>
<proteinExistence type="predicted"/>
<accession>A0ACC0DJJ2</accession>
<keyword evidence="2" id="KW-1185">Reference proteome</keyword>
<sequence length="481" mass="52779">MYICRPLSILETHGPIHLSAVARQFLWYRSRHFVLRISLLSYEYCYHHHYLSSTLLIPAAMARAGFKVQRDNDATSRPMGLRRSARNLSQKGADPPVKQEEQPTKTPATPKPKPGKKRVRVKEEEIKEEDEPPTKVAKKNAPSSPSSTPRVSKSIKTEKSSPSSKDDGDKKPGKSAAGKEADLRAKKLKSYAQFANQSPYPAFARPTPEECQRAYDVLSSLHGERQRPVKLAAPTDRAGCGDAPSVLDALVRTILSQNTSNKNSTRAKLDMDAVYGRGDSEARWESIAAGGAAKLEKAIARGGLGGVKSRVIMGILEQVKERYGTYSLDHLLRLEAEGDDEAAMRELISFKGVGPKTASCVLLFCVGRDSFAVDTHVHRLTGMLGWRPASASRDETFAHLDARIPDPLKYGLHVLFVTHGRECAECKAGGKVLGRCELRKAFRRGKGDGQGGEPDMDEIKEEGEGEGEDDEADLKSQAMDS</sequence>
<evidence type="ECO:0000313" key="1">
    <source>
        <dbReference type="EMBL" id="KAI6093002.1"/>
    </source>
</evidence>
<organism evidence="1 2">
    <name type="scientific">Hypoxylon rubiginosum</name>
    <dbReference type="NCBI Taxonomy" id="110542"/>
    <lineage>
        <taxon>Eukaryota</taxon>
        <taxon>Fungi</taxon>
        <taxon>Dikarya</taxon>
        <taxon>Ascomycota</taxon>
        <taxon>Pezizomycotina</taxon>
        <taxon>Sordariomycetes</taxon>
        <taxon>Xylariomycetidae</taxon>
        <taxon>Xylariales</taxon>
        <taxon>Hypoxylaceae</taxon>
        <taxon>Hypoxylon</taxon>
    </lineage>
</organism>
<dbReference type="Proteomes" id="UP001497680">
    <property type="component" value="Unassembled WGS sequence"/>
</dbReference>
<gene>
    <name evidence="1" type="ORF">F4821DRAFT_223721</name>
</gene>
<evidence type="ECO:0000313" key="2">
    <source>
        <dbReference type="Proteomes" id="UP001497680"/>
    </source>
</evidence>
<comment type="caution">
    <text evidence="1">The sequence shown here is derived from an EMBL/GenBank/DDBJ whole genome shotgun (WGS) entry which is preliminary data.</text>
</comment>